<proteinExistence type="predicted"/>
<evidence type="ECO:0000256" key="1">
    <source>
        <dbReference type="SAM" id="MobiDB-lite"/>
    </source>
</evidence>
<keyword evidence="2" id="KW-0472">Membrane</keyword>
<dbReference type="AlphaFoldDB" id="A0A914Q7U0"/>
<organism evidence="3 4">
    <name type="scientific">Panagrolaimus davidi</name>
    <dbReference type="NCBI Taxonomy" id="227884"/>
    <lineage>
        <taxon>Eukaryota</taxon>
        <taxon>Metazoa</taxon>
        <taxon>Ecdysozoa</taxon>
        <taxon>Nematoda</taxon>
        <taxon>Chromadorea</taxon>
        <taxon>Rhabditida</taxon>
        <taxon>Tylenchina</taxon>
        <taxon>Panagrolaimomorpha</taxon>
        <taxon>Panagrolaimoidea</taxon>
        <taxon>Panagrolaimidae</taxon>
        <taxon>Panagrolaimus</taxon>
    </lineage>
</organism>
<dbReference type="Proteomes" id="UP000887578">
    <property type="component" value="Unplaced"/>
</dbReference>
<sequence>MVENCIIADCEVFAHYSKIVLAYFGAFIICCFIPVAIWCAGTKAAFLFYRCWKTINDRSDNLKPTFSNARKLAQVTWSELHFTQRQIEKSRFKISKDLSAIENIRRQIQKDVNSLPSRRQVYFVEPQRRSSSSSSSSNPSSSMGRSTAC</sequence>
<keyword evidence="2" id="KW-1133">Transmembrane helix</keyword>
<feature type="transmembrane region" description="Helical" evidence="2">
    <location>
        <begin position="20"/>
        <end position="40"/>
    </location>
</feature>
<feature type="region of interest" description="Disordered" evidence="1">
    <location>
        <begin position="126"/>
        <end position="149"/>
    </location>
</feature>
<keyword evidence="2" id="KW-0812">Transmembrane</keyword>
<feature type="compositionally biased region" description="Low complexity" evidence="1">
    <location>
        <begin position="130"/>
        <end position="142"/>
    </location>
</feature>
<accession>A0A914Q7U0</accession>
<name>A0A914Q7U0_9BILA</name>
<protein>
    <submittedName>
        <fullName evidence="4">Uncharacterized protein</fullName>
    </submittedName>
</protein>
<evidence type="ECO:0000313" key="3">
    <source>
        <dbReference type="Proteomes" id="UP000887578"/>
    </source>
</evidence>
<reference evidence="4" key="1">
    <citation type="submission" date="2022-11" db="UniProtKB">
        <authorList>
            <consortium name="WormBaseParasite"/>
        </authorList>
    </citation>
    <scope>IDENTIFICATION</scope>
</reference>
<keyword evidence="3" id="KW-1185">Reference proteome</keyword>
<dbReference type="WBParaSite" id="PDA_v2.g23208.t1">
    <property type="protein sequence ID" value="PDA_v2.g23208.t1"/>
    <property type="gene ID" value="PDA_v2.g23208"/>
</dbReference>
<evidence type="ECO:0000313" key="4">
    <source>
        <dbReference type="WBParaSite" id="PDA_v2.g23208.t1"/>
    </source>
</evidence>
<evidence type="ECO:0000256" key="2">
    <source>
        <dbReference type="SAM" id="Phobius"/>
    </source>
</evidence>